<dbReference type="PANTHER" id="PTHR43280:SF2">
    <property type="entry name" value="HTH-TYPE TRANSCRIPTIONAL REGULATOR EXSA"/>
    <property type="match status" value="1"/>
</dbReference>
<evidence type="ECO:0000313" key="5">
    <source>
        <dbReference type="EMBL" id="NOU65405.1"/>
    </source>
</evidence>
<keyword evidence="6" id="KW-1185">Reference proteome</keyword>
<comment type="caution">
    <text evidence="5">The sequence shown here is derived from an EMBL/GenBank/DDBJ whole genome shotgun (WGS) entry which is preliminary data.</text>
</comment>
<dbReference type="PANTHER" id="PTHR43280">
    <property type="entry name" value="ARAC-FAMILY TRANSCRIPTIONAL REGULATOR"/>
    <property type="match status" value="1"/>
</dbReference>
<dbReference type="InterPro" id="IPR009057">
    <property type="entry name" value="Homeodomain-like_sf"/>
</dbReference>
<feature type="domain" description="HTH araC/xylS-type" evidence="4">
    <location>
        <begin position="185"/>
        <end position="283"/>
    </location>
</feature>
<sequence>MKNPKIPIEYGSELEGFYFQHLSRKSHFERNNHYHAAYEIYFLISGNRHYFIKDRFYLAQAGDIIFINKYDVHKTLPVDHLQPEHERVLVNFSEAYLGISHLYQTPSLLNIFQSTSNLYRLSPHDIDYVRYLFNRMAHEVENKEAGFEIYLRLLLTELLLFSERLDNKYPLLTEINPSSLHGRITHVVKYIDANFSEKISLEQVAQLVFISPAYLSRNFRAITGFTFVGYIQHVRIRHAKHLLLESNQKMSEIAAAVGFDNFTHFNRTFKKLVLTNPLKYRMDNQTHQKN</sequence>
<dbReference type="Pfam" id="PF12833">
    <property type="entry name" value="HTH_18"/>
    <property type="match status" value="1"/>
</dbReference>
<dbReference type="Gene3D" id="1.10.10.60">
    <property type="entry name" value="Homeodomain-like"/>
    <property type="match status" value="2"/>
</dbReference>
<dbReference type="EMBL" id="WHNY01000044">
    <property type="protein sequence ID" value="NOU65405.1"/>
    <property type="molecule type" value="Genomic_DNA"/>
</dbReference>
<reference evidence="5 6" key="1">
    <citation type="submission" date="2019-10" db="EMBL/GenBank/DDBJ databases">
        <title>Description of Paenibacillus humi sp. nov.</title>
        <authorList>
            <person name="Carlier A."/>
            <person name="Qi S."/>
        </authorList>
    </citation>
    <scope>NUCLEOTIDE SEQUENCE [LARGE SCALE GENOMIC DNA]</scope>
    <source>
        <strain evidence="5 6">LMG 31461</strain>
    </source>
</reference>
<keyword evidence="2" id="KW-0238">DNA-binding</keyword>
<dbReference type="InterPro" id="IPR014710">
    <property type="entry name" value="RmlC-like_jellyroll"/>
</dbReference>
<evidence type="ECO:0000256" key="3">
    <source>
        <dbReference type="ARBA" id="ARBA00023163"/>
    </source>
</evidence>
<dbReference type="Gene3D" id="2.60.120.10">
    <property type="entry name" value="Jelly Rolls"/>
    <property type="match status" value="1"/>
</dbReference>
<protein>
    <submittedName>
        <fullName evidence="5">Helix-turn-helix domain-containing protein</fullName>
    </submittedName>
</protein>
<organism evidence="5 6">
    <name type="scientific">Paenibacillus plantarum</name>
    <dbReference type="NCBI Taxonomy" id="2654975"/>
    <lineage>
        <taxon>Bacteria</taxon>
        <taxon>Bacillati</taxon>
        <taxon>Bacillota</taxon>
        <taxon>Bacilli</taxon>
        <taxon>Bacillales</taxon>
        <taxon>Paenibacillaceae</taxon>
        <taxon>Paenibacillus</taxon>
    </lineage>
</organism>
<keyword evidence="3" id="KW-0804">Transcription</keyword>
<keyword evidence="1" id="KW-0805">Transcription regulation</keyword>
<evidence type="ECO:0000259" key="4">
    <source>
        <dbReference type="PROSITE" id="PS01124"/>
    </source>
</evidence>
<dbReference type="Pfam" id="PF02311">
    <property type="entry name" value="AraC_binding"/>
    <property type="match status" value="1"/>
</dbReference>
<gene>
    <name evidence="5" type="ORF">GC096_15330</name>
</gene>
<dbReference type="InterPro" id="IPR037923">
    <property type="entry name" value="HTH-like"/>
</dbReference>
<dbReference type="RefSeq" id="WP_171631412.1">
    <property type="nucleotide sequence ID" value="NZ_WHNY01000044.1"/>
</dbReference>
<proteinExistence type="predicted"/>
<accession>A0ABX1XBT6</accession>
<dbReference type="SUPFAM" id="SSF46689">
    <property type="entry name" value="Homeodomain-like"/>
    <property type="match status" value="2"/>
</dbReference>
<dbReference type="Proteomes" id="UP000653578">
    <property type="component" value="Unassembled WGS sequence"/>
</dbReference>
<name>A0ABX1XBT6_9BACL</name>
<dbReference type="SMART" id="SM00342">
    <property type="entry name" value="HTH_ARAC"/>
    <property type="match status" value="1"/>
</dbReference>
<dbReference type="SUPFAM" id="SSF51215">
    <property type="entry name" value="Regulatory protein AraC"/>
    <property type="match status" value="1"/>
</dbReference>
<evidence type="ECO:0000256" key="2">
    <source>
        <dbReference type="ARBA" id="ARBA00023125"/>
    </source>
</evidence>
<dbReference type="InterPro" id="IPR003313">
    <property type="entry name" value="AraC-bd"/>
</dbReference>
<dbReference type="InterPro" id="IPR018060">
    <property type="entry name" value="HTH_AraC"/>
</dbReference>
<dbReference type="PROSITE" id="PS01124">
    <property type="entry name" value="HTH_ARAC_FAMILY_2"/>
    <property type="match status" value="1"/>
</dbReference>
<evidence type="ECO:0000313" key="6">
    <source>
        <dbReference type="Proteomes" id="UP000653578"/>
    </source>
</evidence>
<evidence type="ECO:0000256" key="1">
    <source>
        <dbReference type="ARBA" id="ARBA00023015"/>
    </source>
</evidence>